<dbReference type="AlphaFoldDB" id="A0A512PFF8"/>
<protein>
    <submittedName>
        <fullName evidence="2">Uncharacterized protein</fullName>
    </submittedName>
</protein>
<feature type="transmembrane region" description="Helical" evidence="1">
    <location>
        <begin position="73"/>
        <end position="93"/>
    </location>
</feature>
<feature type="transmembrane region" description="Helical" evidence="1">
    <location>
        <begin position="37"/>
        <end position="61"/>
    </location>
</feature>
<dbReference type="EMBL" id="BKAL01000008">
    <property type="protein sequence ID" value="GEP69882.1"/>
    <property type="molecule type" value="Genomic_DNA"/>
</dbReference>
<comment type="caution">
    <text evidence="2">The sequence shown here is derived from an EMBL/GenBank/DDBJ whole genome shotgun (WGS) entry which is preliminary data.</text>
</comment>
<feature type="transmembrane region" description="Helical" evidence="1">
    <location>
        <begin position="105"/>
        <end position="125"/>
    </location>
</feature>
<keyword evidence="1" id="KW-1133">Transmembrane helix</keyword>
<sequence length="172" mass="16962">MTEAGDVQVGPGVVLQDAPVVSVGAEAEPRPTRPSRFVAAALGLGLILIATLAIGGGVALASHTGQDLEFGLLAAYAVVIGLIAVVPAAFNLVALRGGAVPVRPALVTVVLASGATVVSALLLLVPATSLGVVLAVEVLVFGGTVAIMAAATWVAARRAALRRAAARRAAAH</sequence>
<keyword evidence="3" id="KW-1185">Reference proteome</keyword>
<keyword evidence="1" id="KW-0472">Membrane</keyword>
<evidence type="ECO:0000313" key="3">
    <source>
        <dbReference type="Proteomes" id="UP000321798"/>
    </source>
</evidence>
<proteinExistence type="predicted"/>
<organism evidence="2 3">
    <name type="scientific">Cellulomonas soli</name>
    <dbReference type="NCBI Taxonomy" id="931535"/>
    <lineage>
        <taxon>Bacteria</taxon>
        <taxon>Bacillati</taxon>
        <taxon>Actinomycetota</taxon>
        <taxon>Actinomycetes</taxon>
        <taxon>Micrococcales</taxon>
        <taxon>Cellulomonadaceae</taxon>
        <taxon>Cellulomonas</taxon>
    </lineage>
</organism>
<evidence type="ECO:0000313" key="2">
    <source>
        <dbReference type="EMBL" id="GEP69882.1"/>
    </source>
</evidence>
<accession>A0A512PFF8</accession>
<keyword evidence="1" id="KW-0812">Transmembrane</keyword>
<dbReference type="Proteomes" id="UP000321798">
    <property type="component" value="Unassembled WGS sequence"/>
</dbReference>
<evidence type="ECO:0000256" key="1">
    <source>
        <dbReference type="SAM" id="Phobius"/>
    </source>
</evidence>
<reference evidence="2 3" key="1">
    <citation type="submission" date="2019-07" db="EMBL/GenBank/DDBJ databases">
        <title>Whole genome shotgun sequence of Cellulomonas soli NBRC 109434.</title>
        <authorList>
            <person name="Hosoyama A."/>
            <person name="Uohara A."/>
            <person name="Ohji S."/>
            <person name="Ichikawa N."/>
        </authorList>
    </citation>
    <scope>NUCLEOTIDE SEQUENCE [LARGE SCALE GENOMIC DNA]</scope>
    <source>
        <strain evidence="2 3">NBRC 109434</strain>
    </source>
</reference>
<name>A0A512PFF8_9CELL</name>
<feature type="transmembrane region" description="Helical" evidence="1">
    <location>
        <begin position="131"/>
        <end position="156"/>
    </location>
</feature>
<dbReference type="RefSeq" id="WP_146953633.1">
    <property type="nucleotide sequence ID" value="NZ_BAABBJ010000001.1"/>
</dbReference>
<gene>
    <name evidence="2" type="ORF">CSO01_25970</name>
</gene>